<feature type="region of interest" description="Disordered" evidence="1">
    <location>
        <begin position="152"/>
        <end position="210"/>
    </location>
</feature>
<feature type="compositionally biased region" description="Polar residues" evidence="1">
    <location>
        <begin position="18"/>
        <end position="37"/>
    </location>
</feature>
<gene>
    <name evidence="2" type="ORF">PPACK8108_LOCUS23114</name>
</gene>
<feature type="non-terminal residue" evidence="2">
    <location>
        <position position="228"/>
    </location>
</feature>
<keyword evidence="3" id="KW-1185">Reference proteome</keyword>
<organism evidence="2 3">
    <name type="scientific">Phakopsora pachyrhizi</name>
    <name type="common">Asian soybean rust disease fungus</name>
    <dbReference type="NCBI Taxonomy" id="170000"/>
    <lineage>
        <taxon>Eukaryota</taxon>
        <taxon>Fungi</taxon>
        <taxon>Dikarya</taxon>
        <taxon>Basidiomycota</taxon>
        <taxon>Pucciniomycotina</taxon>
        <taxon>Pucciniomycetes</taxon>
        <taxon>Pucciniales</taxon>
        <taxon>Phakopsoraceae</taxon>
        <taxon>Phakopsora</taxon>
    </lineage>
</organism>
<comment type="caution">
    <text evidence="2">The sequence shown here is derived from an EMBL/GenBank/DDBJ whole genome shotgun (WGS) entry which is preliminary data.</text>
</comment>
<feature type="compositionally biased region" description="Polar residues" evidence="1">
    <location>
        <begin position="154"/>
        <end position="169"/>
    </location>
</feature>
<accession>A0AAV0BPS9</accession>
<sequence>PEPPKITTSLAERIAKLNSTKGQGNQSDKAQSSTSPLGQIKSKISRYEASAVNEAPLIPKGSFGLGAPLTKPERGLDRIRIASLGVSGGEQPRMLLDAVVGPNQITRIPGVPRSISLGSKQPALLESNYQEEISSGLRSASLTNEGLKDPVEQVQESKNFSNITSSQETSDFKSNDQIRDAKDSSTSSEVYDGILEGYPSTPAEDEEMDAPKVSCVDCLELVDLDMLG</sequence>
<feature type="region of interest" description="Disordered" evidence="1">
    <location>
        <begin position="18"/>
        <end position="41"/>
    </location>
</feature>
<dbReference type="EMBL" id="CALTRL010005963">
    <property type="protein sequence ID" value="CAH7688186.1"/>
    <property type="molecule type" value="Genomic_DNA"/>
</dbReference>
<feature type="non-terminal residue" evidence="2">
    <location>
        <position position="1"/>
    </location>
</feature>
<evidence type="ECO:0000313" key="2">
    <source>
        <dbReference type="EMBL" id="CAH7688186.1"/>
    </source>
</evidence>
<evidence type="ECO:0000256" key="1">
    <source>
        <dbReference type="SAM" id="MobiDB-lite"/>
    </source>
</evidence>
<feature type="compositionally biased region" description="Basic and acidic residues" evidence="1">
    <location>
        <begin position="170"/>
        <end position="183"/>
    </location>
</feature>
<proteinExistence type="predicted"/>
<reference evidence="2" key="1">
    <citation type="submission" date="2022-06" db="EMBL/GenBank/DDBJ databases">
        <authorList>
            <consortium name="SYNGENTA / RWTH Aachen University"/>
        </authorList>
    </citation>
    <scope>NUCLEOTIDE SEQUENCE</scope>
</reference>
<dbReference type="Proteomes" id="UP001153365">
    <property type="component" value="Unassembled WGS sequence"/>
</dbReference>
<protein>
    <submittedName>
        <fullName evidence="2">Expressed protein</fullName>
    </submittedName>
</protein>
<evidence type="ECO:0000313" key="3">
    <source>
        <dbReference type="Proteomes" id="UP001153365"/>
    </source>
</evidence>
<dbReference type="AlphaFoldDB" id="A0AAV0BPS9"/>
<name>A0AAV0BPS9_PHAPC</name>